<feature type="chain" id="PRO_5032768878" evidence="2">
    <location>
        <begin position="26"/>
        <end position="361"/>
    </location>
</feature>
<dbReference type="Pfam" id="PF02608">
    <property type="entry name" value="Bmp"/>
    <property type="match status" value="1"/>
</dbReference>
<dbReference type="PANTHER" id="PTHR43208:SF1">
    <property type="entry name" value="ABC TRANSPORTER SUBSTRATE-BINDING PROTEIN"/>
    <property type="match status" value="1"/>
</dbReference>
<evidence type="ECO:0000256" key="1">
    <source>
        <dbReference type="ARBA" id="ARBA00022729"/>
    </source>
</evidence>
<organism evidence="4 5">
    <name type="scientific">Kaustia mangrovi</name>
    <dbReference type="NCBI Taxonomy" id="2593653"/>
    <lineage>
        <taxon>Bacteria</taxon>
        <taxon>Pseudomonadati</taxon>
        <taxon>Pseudomonadota</taxon>
        <taxon>Alphaproteobacteria</taxon>
        <taxon>Hyphomicrobiales</taxon>
        <taxon>Parvibaculaceae</taxon>
        <taxon>Kaustia</taxon>
    </lineage>
</organism>
<name>A0A7S8HDB3_9HYPH</name>
<dbReference type="Gene3D" id="3.40.50.2300">
    <property type="match status" value="2"/>
</dbReference>
<feature type="domain" description="ABC transporter substrate-binding protein PnrA-like" evidence="3">
    <location>
        <begin position="31"/>
        <end position="314"/>
    </location>
</feature>
<dbReference type="EMBL" id="CP058214">
    <property type="protein sequence ID" value="QPC44294.1"/>
    <property type="molecule type" value="Genomic_DNA"/>
</dbReference>
<evidence type="ECO:0000313" key="4">
    <source>
        <dbReference type="EMBL" id="QPC44294.1"/>
    </source>
</evidence>
<dbReference type="Proteomes" id="UP000593594">
    <property type="component" value="Chromosome"/>
</dbReference>
<dbReference type="GO" id="GO:0005886">
    <property type="term" value="C:plasma membrane"/>
    <property type="evidence" value="ECO:0007669"/>
    <property type="project" value="InterPro"/>
</dbReference>
<keyword evidence="1 2" id="KW-0732">Signal</keyword>
<feature type="signal peptide" evidence="2">
    <location>
        <begin position="1"/>
        <end position="25"/>
    </location>
</feature>
<sequence length="361" mass="38629">MNRLVAAFALAVLAVMAGPSAPAGAAEDPLKVGFVYVGPIGDHGWTYQHDQGRKALKAEFGDKVETAYVENVSEGADAERVIRELAASGNDLIFTTSFGFMNPTVKVARQFPDKKFEHATGYKRADNVATYAARFYEGRAVIGTIAGRMTKSNVIGYIGAVPIPEVVRGINAFTIALRKVNPDATVRVVWVNSWYDPGKEAEAAKVLIDQGADILVQHTDSTAPLQAAEKAGIYGFGQASDMAAFAPKAQLTAIVDDWSGYYIDRARAVMDGTWASTDTWGGLASGMVKLAPYNEEAMPADVVAEARAVEEAIKSGERDPFAGPVRDQSGTVRIAEGETASDKELLGMNWYVEGVEGKLPN</sequence>
<dbReference type="RefSeq" id="WP_425491887.1">
    <property type="nucleotide sequence ID" value="NZ_CP058214.1"/>
</dbReference>
<evidence type="ECO:0000259" key="3">
    <source>
        <dbReference type="Pfam" id="PF02608"/>
    </source>
</evidence>
<evidence type="ECO:0000256" key="2">
    <source>
        <dbReference type="SAM" id="SignalP"/>
    </source>
</evidence>
<dbReference type="AlphaFoldDB" id="A0A7S8HDB3"/>
<protein>
    <submittedName>
        <fullName evidence="4">BMP family ABC transporter substrate-binding protein</fullName>
    </submittedName>
</protein>
<dbReference type="PANTHER" id="PTHR43208">
    <property type="entry name" value="ABC TRANSPORTER SUBSTRATE-BINDING PROTEIN"/>
    <property type="match status" value="1"/>
</dbReference>
<keyword evidence="5" id="KW-1185">Reference proteome</keyword>
<dbReference type="InterPro" id="IPR052910">
    <property type="entry name" value="ABC-Purine-Binding"/>
</dbReference>
<accession>A0A7S8HDB3</accession>
<proteinExistence type="predicted"/>
<dbReference type="InterPro" id="IPR003760">
    <property type="entry name" value="PnrA-like"/>
</dbReference>
<reference evidence="4 5" key="1">
    <citation type="submission" date="2020-06" db="EMBL/GenBank/DDBJ databases">
        <title>Genome sequence of 2 isolates from Red Sea Mangroves.</title>
        <authorList>
            <person name="Sefrji F."/>
            <person name="Michoud G."/>
            <person name="Merlino G."/>
            <person name="Daffonchio D."/>
        </authorList>
    </citation>
    <scope>NUCLEOTIDE SEQUENCE [LARGE SCALE GENOMIC DNA]</scope>
    <source>
        <strain evidence="4 5">R1DC25</strain>
    </source>
</reference>
<dbReference type="KEGG" id="kmn:HW532_17285"/>
<gene>
    <name evidence="4" type="ORF">HW532_17285</name>
</gene>
<evidence type="ECO:0000313" key="5">
    <source>
        <dbReference type="Proteomes" id="UP000593594"/>
    </source>
</evidence>
<dbReference type="CDD" id="cd19963">
    <property type="entry name" value="PBP1_BMP-like"/>
    <property type="match status" value="1"/>
</dbReference>